<dbReference type="PANTHER" id="PTHR42034:SF1">
    <property type="entry name" value="CONDENSATION DOMAIN-CONTAINING PROTEIN"/>
    <property type="match status" value="1"/>
</dbReference>
<comment type="similarity">
    <text evidence="1">Belongs to the trichothecene O-acetyltransferase family.</text>
</comment>
<dbReference type="Gene3D" id="3.30.559.30">
    <property type="entry name" value="Nonribosomal peptide synthetase, condensation domain"/>
    <property type="match status" value="1"/>
</dbReference>
<sequence>MSSIAPFDPIVPGEYRWKSSPDSPKLWRRPLANEAMWCERPKDSRDLFVYASLTFKFPIFRNTLSKAIGAAWQRLQHDVPALLLTTGTDPKDGKRYILYESPQNQEEVNQWAVRTSAFAFGAEQQSFEDLRSRVLSKKRSNHADNVYLFSHARFAAESLILVSGLQVMIYLDHLVTDGIGARILLGRYLSLLSFMISTPTQFKFEWQENHKLLSQPWICLMTCNQELSGIMYNNRALWNQEILTEHMKNNHGLPLLRAERPETQETYFITLSEAQSTSLLEGVKEIVGPDSNITHLGHAAMVLALLRSSRLTNSSSTSPQPLYSPCWLNGRRYLRPSDANPFPTQDYIPLCISFAPIVFPDLKEISLSRSANRAVIKSKLAKACKIATEQYGNIKRQKSILPESVLLFESFGEKMRARQQNQMSTEDQHVAAPMSKVQPISTKTADPFFLSDGITEQYIARQYFATSGVNKIKLDRPIFEVDDVKFAANADDRLILRMSSWRDRITISGEWRGCDYERGMIERFLEDVKSIMFSILD</sequence>
<dbReference type="EMBL" id="KZ613492">
    <property type="protein sequence ID" value="PMD18754.1"/>
    <property type="molecule type" value="Genomic_DNA"/>
</dbReference>
<reference evidence="3 4" key="1">
    <citation type="submission" date="2016-05" db="EMBL/GenBank/DDBJ databases">
        <title>A degradative enzymes factory behind the ericoid mycorrhizal symbiosis.</title>
        <authorList>
            <consortium name="DOE Joint Genome Institute"/>
            <person name="Martino E."/>
            <person name="Morin E."/>
            <person name="Grelet G."/>
            <person name="Kuo A."/>
            <person name="Kohler A."/>
            <person name="Daghino S."/>
            <person name="Barry K."/>
            <person name="Choi C."/>
            <person name="Cichocki N."/>
            <person name="Clum A."/>
            <person name="Copeland A."/>
            <person name="Hainaut M."/>
            <person name="Haridas S."/>
            <person name="Labutti K."/>
            <person name="Lindquist E."/>
            <person name="Lipzen A."/>
            <person name="Khouja H.-R."/>
            <person name="Murat C."/>
            <person name="Ohm R."/>
            <person name="Olson A."/>
            <person name="Spatafora J."/>
            <person name="Veneault-Fourrey C."/>
            <person name="Henrissat B."/>
            <person name="Grigoriev I."/>
            <person name="Martin F."/>
            <person name="Perotto S."/>
        </authorList>
    </citation>
    <scope>NUCLEOTIDE SEQUENCE [LARGE SCALE GENOMIC DNA]</scope>
    <source>
        <strain evidence="3 4">UAMH 7357</strain>
    </source>
</reference>
<keyword evidence="2" id="KW-0808">Transferase</keyword>
<gene>
    <name evidence="3" type="ORF">NA56DRAFT_218911</name>
</gene>
<evidence type="ECO:0000256" key="1">
    <source>
        <dbReference type="ARBA" id="ARBA00006439"/>
    </source>
</evidence>
<dbReference type="GO" id="GO:0016407">
    <property type="term" value="F:acetyltransferase activity"/>
    <property type="evidence" value="ECO:0007669"/>
    <property type="project" value="InterPro"/>
</dbReference>
<evidence type="ECO:0008006" key="5">
    <source>
        <dbReference type="Google" id="ProtNLM"/>
    </source>
</evidence>
<evidence type="ECO:0000256" key="2">
    <source>
        <dbReference type="ARBA" id="ARBA00022679"/>
    </source>
</evidence>
<accession>A0A2J6PXT6</accession>
<keyword evidence="4" id="KW-1185">Reference proteome</keyword>
<dbReference type="Pfam" id="PF07428">
    <property type="entry name" value="Tri3"/>
    <property type="match status" value="1"/>
</dbReference>
<dbReference type="Proteomes" id="UP000235672">
    <property type="component" value="Unassembled WGS sequence"/>
</dbReference>
<evidence type="ECO:0000313" key="3">
    <source>
        <dbReference type="EMBL" id="PMD18754.1"/>
    </source>
</evidence>
<organism evidence="3 4">
    <name type="scientific">Hyaloscypha hepaticicola</name>
    <dbReference type="NCBI Taxonomy" id="2082293"/>
    <lineage>
        <taxon>Eukaryota</taxon>
        <taxon>Fungi</taxon>
        <taxon>Dikarya</taxon>
        <taxon>Ascomycota</taxon>
        <taxon>Pezizomycotina</taxon>
        <taxon>Leotiomycetes</taxon>
        <taxon>Helotiales</taxon>
        <taxon>Hyaloscyphaceae</taxon>
        <taxon>Hyaloscypha</taxon>
    </lineage>
</organism>
<name>A0A2J6PXT6_9HELO</name>
<dbReference type="Gene3D" id="3.30.559.10">
    <property type="entry name" value="Chloramphenicol acetyltransferase-like domain"/>
    <property type="match status" value="1"/>
</dbReference>
<dbReference type="AlphaFoldDB" id="A0A2J6PXT6"/>
<dbReference type="OrthoDB" id="2548233at2759"/>
<proteinExistence type="inferred from homology"/>
<dbReference type="InterPro" id="IPR023213">
    <property type="entry name" value="CAT-like_dom_sf"/>
</dbReference>
<protein>
    <recommendedName>
        <fullName evidence="5">CoA-dependent acyltransferase</fullName>
    </recommendedName>
</protein>
<dbReference type="InterPro" id="IPR009992">
    <property type="entry name" value="Tri3/Sat12/Sat16/Mac1"/>
</dbReference>
<dbReference type="PANTHER" id="PTHR42034">
    <property type="entry name" value="CHROMOSOME 7, WHOLE GENOME SHOTGUN SEQUENCE-RELATED"/>
    <property type="match status" value="1"/>
</dbReference>
<dbReference type="GO" id="GO:0043386">
    <property type="term" value="P:mycotoxin biosynthetic process"/>
    <property type="evidence" value="ECO:0007669"/>
    <property type="project" value="InterPro"/>
</dbReference>
<evidence type="ECO:0000313" key="4">
    <source>
        <dbReference type="Proteomes" id="UP000235672"/>
    </source>
</evidence>